<dbReference type="AlphaFoldDB" id="A0AA38HW59"/>
<dbReference type="Gene3D" id="1.10.443.10">
    <property type="entry name" value="Intergrase catalytic core"/>
    <property type="match status" value="1"/>
</dbReference>
<dbReference type="EMBL" id="JALNTZ010000008">
    <property type="protein sequence ID" value="KAJ3643707.1"/>
    <property type="molecule type" value="Genomic_DNA"/>
</dbReference>
<keyword evidence="3" id="KW-1185">Reference proteome</keyword>
<dbReference type="PANTHER" id="PTHR21446">
    <property type="entry name" value="DUF3504 DOMAIN-CONTAINING PROTEIN"/>
    <property type="match status" value="1"/>
</dbReference>
<name>A0AA38HW59_9CUCU</name>
<dbReference type="SUPFAM" id="SSF56349">
    <property type="entry name" value="DNA breaking-rejoining enzymes"/>
    <property type="match status" value="1"/>
</dbReference>
<sequence length="340" mass="39114">MCDRFGISSVHEIDKNIANLVPLNTQKSRSSAWKQFESFCSERKYCLNGDTNIKELSRIMKDFGFNMKKLNGEDYKEEVVKTMWNTVAKLLQKKYYEEYRVSFDPFTDVIFSSARKAHDAKRKELQRDIDKRKRSAASLTLEEHENIVGLWDEETPDGLQRKFYHIAAYELAWRGGEAAKCLVTYFKEKRNNIGELTGRIIYDPIFEKTAQGGAGRLCEKKWLTNNLKNSDRCPVRLFRKLMDKRGKNITTDRLFLTVNPLWKSAHSVGFFKNCPIGRNQISTWTKSAAQKIGLDTKKIKITNHSNRSTVVSCLAKAGVGEHQITKISEHSSTSSIKSYL</sequence>
<proteinExistence type="predicted"/>
<dbReference type="InterPro" id="IPR011010">
    <property type="entry name" value="DNA_brk_join_enz"/>
</dbReference>
<evidence type="ECO:0000313" key="2">
    <source>
        <dbReference type="EMBL" id="KAJ3643707.1"/>
    </source>
</evidence>
<reference evidence="2" key="1">
    <citation type="journal article" date="2023" name="G3 (Bethesda)">
        <title>Whole genome assemblies of Zophobas morio and Tenebrio molitor.</title>
        <authorList>
            <person name="Kaur S."/>
            <person name="Stinson S.A."/>
            <person name="diCenzo G.C."/>
        </authorList>
    </citation>
    <scope>NUCLEOTIDE SEQUENCE</scope>
    <source>
        <strain evidence="2">QUZm001</strain>
    </source>
</reference>
<gene>
    <name evidence="2" type="ORF">Zmor_026402</name>
</gene>
<organism evidence="2 3">
    <name type="scientific">Zophobas morio</name>
    <dbReference type="NCBI Taxonomy" id="2755281"/>
    <lineage>
        <taxon>Eukaryota</taxon>
        <taxon>Metazoa</taxon>
        <taxon>Ecdysozoa</taxon>
        <taxon>Arthropoda</taxon>
        <taxon>Hexapoda</taxon>
        <taxon>Insecta</taxon>
        <taxon>Pterygota</taxon>
        <taxon>Neoptera</taxon>
        <taxon>Endopterygota</taxon>
        <taxon>Coleoptera</taxon>
        <taxon>Polyphaga</taxon>
        <taxon>Cucujiformia</taxon>
        <taxon>Tenebrionidae</taxon>
        <taxon>Zophobas</taxon>
    </lineage>
</organism>
<dbReference type="InterPro" id="IPR052787">
    <property type="entry name" value="MAVS"/>
</dbReference>
<evidence type="ECO:0008006" key="4">
    <source>
        <dbReference type="Google" id="ProtNLM"/>
    </source>
</evidence>
<dbReference type="GO" id="GO:0015074">
    <property type="term" value="P:DNA integration"/>
    <property type="evidence" value="ECO:0007669"/>
    <property type="project" value="InterPro"/>
</dbReference>
<evidence type="ECO:0000256" key="1">
    <source>
        <dbReference type="ARBA" id="ARBA00023172"/>
    </source>
</evidence>
<evidence type="ECO:0000313" key="3">
    <source>
        <dbReference type="Proteomes" id="UP001168821"/>
    </source>
</evidence>
<comment type="caution">
    <text evidence="2">The sequence shown here is derived from an EMBL/GenBank/DDBJ whole genome shotgun (WGS) entry which is preliminary data.</text>
</comment>
<dbReference type="PANTHER" id="PTHR21446:SF12">
    <property type="entry name" value="POTASSIUM CHANNEL TETRAMERIZATION DOMAIN CONTAINING 1"/>
    <property type="match status" value="1"/>
</dbReference>
<keyword evidence="1" id="KW-0233">DNA recombination</keyword>
<dbReference type="GO" id="GO:0003677">
    <property type="term" value="F:DNA binding"/>
    <property type="evidence" value="ECO:0007669"/>
    <property type="project" value="InterPro"/>
</dbReference>
<dbReference type="Proteomes" id="UP001168821">
    <property type="component" value="Unassembled WGS sequence"/>
</dbReference>
<dbReference type="GO" id="GO:0006310">
    <property type="term" value="P:DNA recombination"/>
    <property type="evidence" value="ECO:0007669"/>
    <property type="project" value="UniProtKB-KW"/>
</dbReference>
<accession>A0AA38HW59</accession>
<dbReference type="InterPro" id="IPR013762">
    <property type="entry name" value="Integrase-like_cat_sf"/>
</dbReference>
<protein>
    <recommendedName>
        <fullName evidence="4">Tyr recombinase domain-containing protein</fullName>
    </recommendedName>
</protein>